<name>B7S3Y8_PHATC</name>
<gene>
    <name evidence="1" type="ORF">PHATRDRAFT_bd1291</name>
</gene>
<dbReference type="KEGG" id="pti:PHATRDRAFT_bd1291"/>
<evidence type="ECO:0000313" key="2">
    <source>
        <dbReference type="Proteomes" id="UP000000759"/>
    </source>
</evidence>
<dbReference type="HOGENOM" id="CLU_788642_0_0_1"/>
<dbReference type="OrthoDB" id="54903at2759"/>
<reference evidence="1 2" key="1">
    <citation type="journal article" date="2008" name="Nature">
        <title>The Phaeodactylum genome reveals the evolutionary history of diatom genomes.</title>
        <authorList>
            <person name="Bowler C."/>
            <person name="Allen A.E."/>
            <person name="Badger J.H."/>
            <person name="Grimwood J."/>
            <person name="Jabbari K."/>
            <person name="Kuo A."/>
            <person name="Maheswari U."/>
            <person name="Martens C."/>
            <person name="Maumus F."/>
            <person name="Otillar R.P."/>
            <person name="Rayko E."/>
            <person name="Salamov A."/>
            <person name="Vandepoele K."/>
            <person name="Beszteri B."/>
            <person name="Gruber A."/>
            <person name="Heijde M."/>
            <person name="Katinka M."/>
            <person name="Mock T."/>
            <person name="Valentin K."/>
            <person name="Verret F."/>
            <person name="Berges J.A."/>
            <person name="Brownlee C."/>
            <person name="Cadoret J.P."/>
            <person name="Chiovitti A."/>
            <person name="Choi C.J."/>
            <person name="Coesel S."/>
            <person name="De Martino A."/>
            <person name="Detter J.C."/>
            <person name="Durkin C."/>
            <person name="Falciatore A."/>
            <person name="Fournet J."/>
            <person name="Haruta M."/>
            <person name="Huysman M.J."/>
            <person name="Jenkins B.D."/>
            <person name="Jiroutova K."/>
            <person name="Jorgensen R.E."/>
            <person name="Joubert Y."/>
            <person name="Kaplan A."/>
            <person name="Kroger N."/>
            <person name="Kroth P.G."/>
            <person name="La Roche J."/>
            <person name="Lindquist E."/>
            <person name="Lommer M."/>
            <person name="Martin-Jezequel V."/>
            <person name="Lopez P.J."/>
            <person name="Lucas S."/>
            <person name="Mangogna M."/>
            <person name="McGinnis K."/>
            <person name="Medlin L.K."/>
            <person name="Montsant A."/>
            <person name="Oudot-Le Secq M.P."/>
            <person name="Napoli C."/>
            <person name="Obornik M."/>
            <person name="Parker M.S."/>
            <person name="Petit J.L."/>
            <person name="Porcel B.M."/>
            <person name="Poulsen N."/>
            <person name="Robison M."/>
            <person name="Rychlewski L."/>
            <person name="Rynearson T.A."/>
            <person name="Schmutz J."/>
            <person name="Shapiro H."/>
            <person name="Siaut M."/>
            <person name="Stanley M."/>
            <person name="Sussman M.R."/>
            <person name="Taylor A.R."/>
            <person name="Vardi A."/>
            <person name="von Dassow P."/>
            <person name="Vyverman W."/>
            <person name="Willis A."/>
            <person name="Wyrwicz L.S."/>
            <person name="Rokhsar D.S."/>
            <person name="Weissenbach J."/>
            <person name="Armbrust E.V."/>
            <person name="Green B.R."/>
            <person name="Van de Peer Y."/>
            <person name="Grigoriev I.V."/>
        </authorList>
    </citation>
    <scope>NUCLEOTIDE SEQUENCE [LARGE SCALE GENOMIC DNA]</scope>
    <source>
        <strain evidence="1 2">CCAP 1055/1</strain>
    </source>
</reference>
<dbReference type="RefSeq" id="XP_002176278.1">
    <property type="nucleotide sequence ID" value="XM_002176242.1"/>
</dbReference>
<proteinExistence type="predicted"/>
<dbReference type="PaxDb" id="2850-Phatrdraft1291"/>
<sequence>MSDIAPNNPTIDDAFNAVVVDGTVQANVAPVIENPNVMNKNPVFPIVVNHYDNPLAMTGMNIGTRKALVLEGFGSMSSLIRLTTKDLDSLVNIMNKQHHGKSFKSTYPPGTADNKKEIHIGFNSKSTLLVIIHWAECLKCLGNEVCAEDNISEVDQLACNRMEEEKEIPEVAKTQTPVKSTPLKGMTKWRSFFENLNQYMSFCRGPLLTPLLYEPETAPLEDYNNMDAFLVAQTILSGPKFVIDNKQVFDKFKEAITTTGPGWAFIKEFNKGKNGCAAILKLKAQTEGTLMLRYTPSRHDGDGTVGFVSALLYDTMYSRDDYGNPLEEDTGKDYTNE</sequence>
<dbReference type="AlphaFoldDB" id="B7S3Y8"/>
<dbReference type="GeneID" id="7205028"/>
<accession>B7S3Y8</accession>
<dbReference type="InParanoid" id="B7S3Y8"/>
<dbReference type="EMBL" id="DS999280">
    <property type="protein sequence ID" value="EEC42742.1"/>
    <property type="molecule type" value="Genomic_DNA"/>
</dbReference>
<dbReference type="Proteomes" id="UP000000759">
    <property type="component" value="Unassembled WGS sequence"/>
</dbReference>
<protein>
    <submittedName>
        <fullName evidence="1">Uncharacterized protein</fullName>
    </submittedName>
</protein>
<evidence type="ECO:0000313" key="1">
    <source>
        <dbReference type="EMBL" id="EEC42742.1"/>
    </source>
</evidence>
<organism evidence="1 2">
    <name type="scientific">Phaeodactylum tricornutum (strain CCAP 1055/1)</name>
    <dbReference type="NCBI Taxonomy" id="556484"/>
    <lineage>
        <taxon>Eukaryota</taxon>
        <taxon>Sar</taxon>
        <taxon>Stramenopiles</taxon>
        <taxon>Ochrophyta</taxon>
        <taxon>Bacillariophyta</taxon>
        <taxon>Bacillariophyceae</taxon>
        <taxon>Bacillariophycidae</taxon>
        <taxon>Naviculales</taxon>
        <taxon>Phaeodactylaceae</taxon>
        <taxon>Phaeodactylum</taxon>
    </lineage>
</organism>
<reference evidence="2" key="2">
    <citation type="submission" date="2008-08" db="EMBL/GenBank/DDBJ databases">
        <authorList>
            <consortium name="Diatom Consortium"/>
            <person name="Grigoriev I."/>
            <person name="Grimwood J."/>
            <person name="Kuo A."/>
            <person name="Otillar R.P."/>
            <person name="Salamov A."/>
            <person name="Detter J.C."/>
            <person name="Lindquist E."/>
            <person name="Shapiro H."/>
            <person name="Lucas S."/>
            <person name="Glavina del Rio T."/>
            <person name="Pitluck S."/>
            <person name="Rokhsar D."/>
            <person name="Bowler C."/>
        </authorList>
    </citation>
    <scope>GENOME REANNOTATION</scope>
    <source>
        <strain evidence="2">CCAP 1055/1</strain>
    </source>
</reference>
<keyword evidence="2" id="KW-1185">Reference proteome</keyword>